<protein>
    <submittedName>
        <fullName evidence="3">Putative esterase</fullName>
    </submittedName>
</protein>
<dbReference type="PANTHER" id="PTHR43283">
    <property type="entry name" value="BETA-LACTAMASE-RELATED"/>
    <property type="match status" value="1"/>
</dbReference>
<dbReference type="GO" id="GO:0016787">
    <property type="term" value="F:hydrolase activity"/>
    <property type="evidence" value="ECO:0007669"/>
    <property type="project" value="UniProtKB-KW"/>
</dbReference>
<feature type="domain" description="Beta-lactamase-related" evidence="2">
    <location>
        <begin position="21"/>
        <end position="315"/>
    </location>
</feature>
<dbReference type="OrthoDB" id="9803467at2"/>
<dbReference type="PATRIC" id="fig|1144300.3.peg.689"/>
<reference evidence="3 4" key="1">
    <citation type="journal article" date="2013" name="Genome Announc.">
        <title>Genome Sequence of Lactobacillus gastricus PS3, a Strain Isolated from Human Milk.</title>
        <authorList>
            <person name="Martin V."/>
            <person name="Cardenas N."/>
            <person name="Jimenez E."/>
            <person name="Maldonado A."/>
            <person name="Rodriguez J.M."/>
            <person name="Fernandez L."/>
        </authorList>
    </citation>
    <scope>NUCLEOTIDE SEQUENCE [LARGE SCALE GENOMIC DNA]</scope>
    <source>
        <strain evidence="3 4">PS3</strain>
    </source>
</reference>
<keyword evidence="1" id="KW-0378">Hydrolase</keyword>
<gene>
    <name evidence="3" type="ORF">PS3_13589</name>
</gene>
<dbReference type="Proteomes" id="UP000004567">
    <property type="component" value="Unassembled WGS sequence"/>
</dbReference>
<dbReference type="Pfam" id="PF00144">
    <property type="entry name" value="Beta-lactamase"/>
    <property type="match status" value="1"/>
</dbReference>
<organism evidence="3 4">
    <name type="scientific">Limosilactobacillus gastricus PS3</name>
    <dbReference type="NCBI Taxonomy" id="1144300"/>
    <lineage>
        <taxon>Bacteria</taxon>
        <taxon>Bacillati</taxon>
        <taxon>Bacillota</taxon>
        <taxon>Bacilli</taxon>
        <taxon>Lactobacillales</taxon>
        <taxon>Lactobacillaceae</taxon>
        <taxon>Limosilactobacillus</taxon>
    </lineage>
</organism>
<dbReference type="InterPro" id="IPR001466">
    <property type="entry name" value="Beta-lactam-related"/>
</dbReference>
<dbReference type="InterPro" id="IPR050789">
    <property type="entry name" value="Diverse_Enzym_Activities"/>
</dbReference>
<dbReference type="EMBL" id="AICN01000028">
    <property type="protein sequence ID" value="EHS87074.1"/>
    <property type="molecule type" value="Genomic_DNA"/>
</dbReference>
<evidence type="ECO:0000313" key="4">
    <source>
        <dbReference type="Proteomes" id="UP000004567"/>
    </source>
</evidence>
<sequence>MYQKTQASLKAMVDQGIVPALAMAIIDPRGDRQVFFGTTDGQANHPVNANHIFDLASLTKVLGTLPVILNLLGQHALSLDDPVNKYLPIVQESRLTIRHLLTHTSVMDGYIAHRDQLRAPELKTALLSTQMSVDNLGRLIRYSDTNFLYLGWIVENILGQPIQTVIEQRLLQPLEITGLTFHPDPQLAVPTADPAGNRFQGIVHDPKARILKDQCGSAGLFGTLDGVQQLLSLWLANNLKGIIEPSLTSMMQTDQTAMPGHHLRGLGWKLMHATAPDHHFVVTHTGFTGTWVMVDFKQNQALIVLSNRVYPNGQNDQFLDLRDQVMATYLGEKEEN</sequence>
<dbReference type="PANTHER" id="PTHR43283:SF11">
    <property type="entry name" value="BETA-LACTAMASE-RELATED DOMAIN-CONTAINING PROTEIN"/>
    <property type="match status" value="1"/>
</dbReference>
<proteinExistence type="predicted"/>
<name>H4GJ49_9LACO</name>
<accession>H4GJ49</accession>
<dbReference type="STRING" id="1144300.PS3_13589"/>
<evidence type="ECO:0000259" key="2">
    <source>
        <dbReference type="Pfam" id="PF00144"/>
    </source>
</evidence>
<dbReference type="RefSeq" id="WP_007122082.1">
    <property type="nucleotide sequence ID" value="NZ_AICN01000028.1"/>
</dbReference>
<dbReference type="InterPro" id="IPR012338">
    <property type="entry name" value="Beta-lactam/transpept-like"/>
</dbReference>
<comment type="caution">
    <text evidence="3">The sequence shown here is derived from an EMBL/GenBank/DDBJ whole genome shotgun (WGS) entry which is preliminary data.</text>
</comment>
<evidence type="ECO:0000256" key="1">
    <source>
        <dbReference type="ARBA" id="ARBA00022801"/>
    </source>
</evidence>
<dbReference type="SUPFAM" id="SSF56601">
    <property type="entry name" value="beta-lactamase/transpeptidase-like"/>
    <property type="match status" value="1"/>
</dbReference>
<dbReference type="AlphaFoldDB" id="H4GJ49"/>
<evidence type="ECO:0000313" key="3">
    <source>
        <dbReference type="EMBL" id="EHS87074.1"/>
    </source>
</evidence>
<dbReference type="Gene3D" id="3.40.710.10">
    <property type="entry name" value="DD-peptidase/beta-lactamase superfamily"/>
    <property type="match status" value="1"/>
</dbReference>